<evidence type="ECO:0000256" key="2">
    <source>
        <dbReference type="ARBA" id="ARBA00022679"/>
    </source>
</evidence>
<comment type="caution">
    <text evidence="3">The sequence shown here is derived from an EMBL/GenBank/DDBJ whole genome shotgun (WGS) entry which is preliminary data.</text>
</comment>
<accession>A0A438G7D6</accession>
<evidence type="ECO:0000256" key="1">
    <source>
        <dbReference type="ARBA" id="ARBA00022676"/>
    </source>
</evidence>
<dbReference type="InterPro" id="IPR044161">
    <property type="entry name" value="SPS"/>
</dbReference>
<keyword evidence="1" id="KW-0328">Glycosyltransferase</keyword>
<evidence type="ECO:0000313" key="4">
    <source>
        <dbReference type="Proteomes" id="UP000288805"/>
    </source>
</evidence>
<keyword evidence="2" id="KW-0808">Transferase</keyword>
<organism evidence="3 4">
    <name type="scientific">Vitis vinifera</name>
    <name type="common">Grape</name>
    <dbReference type="NCBI Taxonomy" id="29760"/>
    <lineage>
        <taxon>Eukaryota</taxon>
        <taxon>Viridiplantae</taxon>
        <taxon>Streptophyta</taxon>
        <taxon>Embryophyta</taxon>
        <taxon>Tracheophyta</taxon>
        <taxon>Spermatophyta</taxon>
        <taxon>Magnoliopsida</taxon>
        <taxon>eudicotyledons</taxon>
        <taxon>Gunneridae</taxon>
        <taxon>Pentapetalae</taxon>
        <taxon>rosids</taxon>
        <taxon>Vitales</taxon>
        <taxon>Vitaceae</taxon>
        <taxon>Viteae</taxon>
        <taxon>Vitis</taxon>
    </lineage>
</organism>
<dbReference type="AlphaFoldDB" id="A0A438G7D6"/>
<dbReference type="Proteomes" id="UP000288805">
    <property type="component" value="Unassembled WGS sequence"/>
</dbReference>
<evidence type="ECO:0000313" key="3">
    <source>
        <dbReference type="EMBL" id="RVW68112.1"/>
    </source>
</evidence>
<gene>
    <name evidence="3" type="primary">SPS4_1</name>
    <name evidence="3" type="ORF">CK203_064710</name>
</gene>
<dbReference type="GO" id="GO:0016757">
    <property type="term" value="F:glycosyltransferase activity"/>
    <property type="evidence" value="ECO:0007669"/>
    <property type="project" value="UniProtKB-KW"/>
</dbReference>
<dbReference type="PANTHER" id="PTHR46039">
    <property type="entry name" value="SUCROSE-PHOSPHATE SYNTHASE 3-RELATED"/>
    <property type="match status" value="1"/>
</dbReference>
<name>A0A438G7D6_VITVI</name>
<proteinExistence type="predicted"/>
<reference evidence="3 4" key="1">
    <citation type="journal article" date="2018" name="PLoS Genet.">
        <title>Population sequencing reveals clonal diversity and ancestral inbreeding in the grapevine cultivar Chardonnay.</title>
        <authorList>
            <person name="Roach M.J."/>
            <person name="Johnson D.L."/>
            <person name="Bohlmann J."/>
            <person name="van Vuuren H.J."/>
            <person name="Jones S.J."/>
            <person name="Pretorius I.S."/>
            <person name="Schmidt S.A."/>
            <person name="Borneman A.R."/>
        </authorList>
    </citation>
    <scope>NUCLEOTIDE SEQUENCE [LARGE SCALE GENOMIC DNA]</scope>
    <source>
        <strain evidence="4">cv. Chardonnay</strain>
        <tissue evidence="3">Leaf</tissue>
    </source>
</reference>
<protein>
    <submittedName>
        <fullName evidence="3">Putative sucrose-phosphate synthase 4</fullName>
    </submittedName>
</protein>
<dbReference type="PANTHER" id="PTHR46039:SF1">
    <property type="entry name" value="SUCROSE-PHOSPHATE SYNTHASE 4"/>
    <property type="match status" value="1"/>
</dbReference>
<dbReference type="EMBL" id="QGNW01000549">
    <property type="protein sequence ID" value="RVW68112.1"/>
    <property type="molecule type" value="Genomic_DNA"/>
</dbReference>
<dbReference type="SUPFAM" id="SSF53756">
    <property type="entry name" value="UDP-Glycosyltransferase/glycogen phosphorylase"/>
    <property type="match status" value="1"/>
</dbReference>
<sequence length="441" mass="49713">MHLPTDLNYDDCPAALRTIIIIEEGRKPVWPLVQLDGFFKRHEVGRSCLTSTKLDEPDCSWLSINSSYNAQVHRQGVFINPALVEPFGLTLIELLMVTCCCYKKWWACGYYQGTLIYQAQNNGLLVDPHQKGIADALLKLLADKNLWFECRKNELKNIHRFSWPKMSYDSLRDLEDLSLKFSVDGDFKLNGELDAATRQKELIEALTRMASSNGNSSVSYHSGRRQGLFVIAADCYDSNGDCTERLPTIIKNVMKSTSSGLGRIGFVLLTGLSLQEILEKLRDLIADLEYEAHVENRWPGESVRSVVTRLAQGEGGAEDDIVEYAGVCSTRCYSYGVKPGAKDVDERLPLQPCLYTCYIKVECASRAQALRDTDYEDLLVGLHKTIILRGLVEYGSEKLLRHEDSFKREDMIPQDSPNIAFEEEGYEALDISAALLTLRIK</sequence>
<dbReference type="Gene3D" id="3.40.50.2000">
    <property type="entry name" value="Glycogen Phosphorylase B"/>
    <property type="match status" value="1"/>
</dbReference>